<dbReference type="Proteomes" id="UP000184074">
    <property type="component" value="Unassembled WGS sequence"/>
</dbReference>
<reference evidence="1 2" key="1">
    <citation type="submission" date="2016-11" db="EMBL/GenBank/DDBJ databases">
        <authorList>
            <person name="Jaros S."/>
            <person name="Januszkiewicz K."/>
            <person name="Wedrychowicz H."/>
        </authorList>
    </citation>
    <scope>NUCLEOTIDE SEQUENCE [LARGE SCALE GENOMIC DNA]</scope>
    <source>
        <strain evidence="1 2">DSM 28715</strain>
    </source>
</reference>
<dbReference type="AlphaFoldDB" id="A0A1M5SRY3"/>
<protein>
    <submittedName>
        <fullName evidence="1">Uncharacterized protein</fullName>
    </submittedName>
</protein>
<gene>
    <name evidence="1" type="ORF">SAMN05444003_3069</name>
</gene>
<dbReference type="EMBL" id="FQXB01000007">
    <property type="protein sequence ID" value="SHH41255.1"/>
    <property type="molecule type" value="Genomic_DNA"/>
</dbReference>
<proteinExistence type="predicted"/>
<name>A0A1M5SRY3_9RHOB</name>
<keyword evidence="2" id="KW-1185">Reference proteome</keyword>
<sequence>MELSHAGLLQFQHIHKCRPMLVLLKLLKEGFLCFGHRTRDAMTLTFVFANIDTWAWVLGHN</sequence>
<evidence type="ECO:0000313" key="1">
    <source>
        <dbReference type="EMBL" id="SHH41255.1"/>
    </source>
</evidence>
<evidence type="ECO:0000313" key="2">
    <source>
        <dbReference type="Proteomes" id="UP000184074"/>
    </source>
</evidence>
<accession>A0A1M5SRY3</accession>
<dbReference type="STRING" id="1508389.SAMN05444003_3069"/>
<organism evidence="1 2">
    <name type="scientific">Cognatiyoonia sediminum</name>
    <dbReference type="NCBI Taxonomy" id="1508389"/>
    <lineage>
        <taxon>Bacteria</taxon>
        <taxon>Pseudomonadati</taxon>
        <taxon>Pseudomonadota</taxon>
        <taxon>Alphaproteobacteria</taxon>
        <taxon>Rhodobacterales</taxon>
        <taxon>Paracoccaceae</taxon>
        <taxon>Cognatiyoonia</taxon>
    </lineage>
</organism>